<feature type="transmembrane region" description="Helical" evidence="2">
    <location>
        <begin position="82"/>
        <end position="106"/>
    </location>
</feature>
<reference evidence="4" key="1">
    <citation type="submission" date="2014-01" db="EMBL/GenBank/DDBJ databases">
        <title>The genome of the white-rot fungus Pycnoporus cinnabarinus: a basidiomycete model with a versatile arsenal for lignocellulosic biomass breakdown.</title>
        <authorList>
            <person name="Levasseur A."/>
            <person name="Lomascolo A."/>
            <person name="Ruiz-Duenas F.J."/>
            <person name="Uzan E."/>
            <person name="Piumi F."/>
            <person name="Kues U."/>
            <person name="Ram A.F.J."/>
            <person name="Murat C."/>
            <person name="Haon M."/>
            <person name="Benoit I."/>
            <person name="Arfi Y."/>
            <person name="Chevret D."/>
            <person name="Drula E."/>
            <person name="Kwon M.J."/>
            <person name="Gouret P."/>
            <person name="Lesage-Meessen L."/>
            <person name="Lombard V."/>
            <person name="Mariette J."/>
            <person name="Noirot C."/>
            <person name="Park J."/>
            <person name="Patyshakuliyeva A."/>
            <person name="Wieneger R.A.B."/>
            <person name="Wosten H.A.B."/>
            <person name="Martin F."/>
            <person name="Coutinho P.M."/>
            <person name="de Vries R."/>
            <person name="Martinez A.T."/>
            <person name="Klopp C."/>
            <person name="Pontarotti P."/>
            <person name="Henrissat B."/>
            <person name="Record E."/>
        </authorList>
    </citation>
    <scope>NUCLEOTIDE SEQUENCE [LARGE SCALE GENOMIC DNA]</scope>
    <source>
        <strain evidence="4">BRFM137</strain>
    </source>
</reference>
<dbReference type="STRING" id="5643.A0A060SJV5"/>
<evidence type="ECO:0000256" key="1">
    <source>
        <dbReference type="SAM" id="MobiDB-lite"/>
    </source>
</evidence>
<dbReference type="OMA" id="WHLSHEN"/>
<keyword evidence="2" id="KW-0812">Transmembrane</keyword>
<feature type="region of interest" description="Disordered" evidence="1">
    <location>
        <begin position="226"/>
        <end position="249"/>
    </location>
</feature>
<sequence length="249" mass="26868">MLKMNLNRLVDSVNVVLMGHLLYDSFITHYGDPTIFDKPLCHEHPMITGALLMLSVFDFVCGILLSVKGFRVKAGETSGLKVYLYLEFASAILADGSVAGILLYLLRGTKTGNSRADSFGGRLMLFAVNTGLLTAVDATVALITYAAMPNNFVFLTPFMVLSHFYTNALFASLNSRTLGKLGDHVVSVNLSTVSPQRFPGSSIGTGPHGGQQLNIPIQTVVQTTVDESGSDNEDLNQRPRSAYSMAKAL</sequence>
<dbReference type="Pfam" id="PF20152">
    <property type="entry name" value="DUF6534"/>
    <property type="match status" value="1"/>
</dbReference>
<evidence type="ECO:0000313" key="5">
    <source>
        <dbReference type="Proteomes" id="UP000029665"/>
    </source>
</evidence>
<organism evidence="4 5">
    <name type="scientific">Pycnoporus cinnabarinus</name>
    <name type="common">Cinnabar-red polypore</name>
    <name type="synonym">Trametes cinnabarina</name>
    <dbReference type="NCBI Taxonomy" id="5643"/>
    <lineage>
        <taxon>Eukaryota</taxon>
        <taxon>Fungi</taxon>
        <taxon>Dikarya</taxon>
        <taxon>Basidiomycota</taxon>
        <taxon>Agaricomycotina</taxon>
        <taxon>Agaricomycetes</taxon>
        <taxon>Polyporales</taxon>
        <taxon>Polyporaceae</taxon>
        <taxon>Trametes</taxon>
    </lineage>
</organism>
<dbReference type="Proteomes" id="UP000029665">
    <property type="component" value="Unassembled WGS sequence"/>
</dbReference>
<name>A0A060SJV5_PYCCI</name>
<feature type="transmembrane region" description="Helical" evidence="2">
    <location>
        <begin position="152"/>
        <end position="171"/>
    </location>
</feature>
<dbReference type="AlphaFoldDB" id="A0A060SJV5"/>
<dbReference type="OrthoDB" id="3214861at2759"/>
<protein>
    <recommendedName>
        <fullName evidence="3">DUF6534 domain-containing protein</fullName>
    </recommendedName>
</protein>
<feature type="transmembrane region" description="Helical" evidence="2">
    <location>
        <begin position="126"/>
        <end position="146"/>
    </location>
</feature>
<evidence type="ECO:0000256" key="2">
    <source>
        <dbReference type="SAM" id="Phobius"/>
    </source>
</evidence>
<feature type="domain" description="DUF6534" evidence="3">
    <location>
        <begin position="92"/>
        <end position="176"/>
    </location>
</feature>
<dbReference type="PANTHER" id="PTHR40465:SF1">
    <property type="entry name" value="DUF6534 DOMAIN-CONTAINING PROTEIN"/>
    <property type="match status" value="1"/>
</dbReference>
<keyword evidence="2" id="KW-1133">Transmembrane helix</keyword>
<dbReference type="HOGENOM" id="CLU_1116219_0_0_1"/>
<dbReference type="InterPro" id="IPR045339">
    <property type="entry name" value="DUF6534"/>
</dbReference>
<proteinExistence type="predicted"/>
<accession>A0A060SJV5</accession>
<keyword evidence="5" id="KW-1185">Reference proteome</keyword>
<evidence type="ECO:0000313" key="4">
    <source>
        <dbReference type="EMBL" id="CDO74767.1"/>
    </source>
</evidence>
<dbReference type="EMBL" id="CCBP010000215">
    <property type="protein sequence ID" value="CDO74767.1"/>
    <property type="molecule type" value="Genomic_DNA"/>
</dbReference>
<keyword evidence="2" id="KW-0472">Membrane</keyword>
<evidence type="ECO:0000259" key="3">
    <source>
        <dbReference type="Pfam" id="PF20152"/>
    </source>
</evidence>
<comment type="caution">
    <text evidence="4">The sequence shown here is derived from an EMBL/GenBank/DDBJ whole genome shotgun (WGS) entry which is preliminary data.</text>
</comment>
<feature type="transmembrane region" description="Helical" evidence="2">
    <location>
        <begin position="47"/>
        <end position="70"/>
    </location>
</feature>
<gene>
    <name evidence="4" type="ORF">BN946_scf185001.g15</name>
</gene>
<dbReference type="PANTHER" id="PTHR40465">
    <property type="entry name" value="CHROMOSOME 1, WHOLE GENOME SHOTGUN SEQUENCE"/>
    <property type="match status" value="1"/>
</dbReference>